<evidence type="ECO:0000313" key="4">
    <source>
        <dbReference type="EMBL" id="JAT80279.1"/>
    </source>
</evidence>
<dbReference type="PROSITE" id="PS50158">
    <property type="entry name" value="ZF_CCHC"/>
    <property type="match status" value="1"/>
</dbReference>
<dbReference type="GO" id="GO:0003676">
    <property type="term" value="F:nucleic acid binding"/>
    <property type="evidence" value="ECO:0007669"/>
    <property type="project" value="InterPro"/>
</dbReference>
<dbReference type="PANTHER" id="PTHR37984">
    <property type="entry name" value="PROTEIN CBG26694"/>
    <property type="match status" value="1"/>
</dbReference>
<dbReference type="PANTHER" id="PTHR37984:SF9">
    <property type="entry name" value="INTEGRASE CATALYTIC DOMAIN-CONTAINING PROTEIN"/>
    <property type="match status" value="1"/>
</dbReference>
<accession>A0A1E1W021</accession>
<organism evidence="4">
    <name type="scientific">Pectinophora gossypiella</name>
    <name type="common">Cotton pink bollworm</name>
    <name type="synonym">Depressaria gossypiella</name>
    <dbReference type="NCBI Taxonomy" id="13191"/>
    <lineage>
        <taxon>Eukaryota</taxon>
        <taxon>Metazoa</taxon>
        <taxon>Ecdysozoa</taxon>
        <taxon>Arthropoda</taxon>
        <taxon>Hexapoda</taxon>
        <taxon>Insecta</taxon>
        <taxon>Pterygota</taxon>
        <taxon>Neoptera</taxon>
        <taxon>Endopterygota</taxon>
        <taxon>Lepidoptera</taxon>
        <taxon>Glossata</taxon>
        <taxon>Ditrysia</taxon>
        <taxon>Gelechioidea</taxon>
        <taxon>Gelechiidae</taxon>
        <taxon>Apatetrinae</taxon>
        <taxon>Pectinophora</taxon>
    </lineage>
</organism>
<dbReference type="InterPro" id="IPR050951">
    <property type="entry name" value="Retrovirus_Pol_polyprotein"/>
</dbReference>
<evidence type="ECO:0000256" key="1">
    <source>
        <dbReference type="PROSITE-ProRule" id="PRU00047"/>
    </source>
</evidence>
<keyword evidence="1" id="KW-0862">Zinc</keyword>
<protein>
    <recommendedName>
        <fullName evidence="3">CCHC-type domain-containing protein</fullName>
    </recommendedName>
</protein>
<gene>
    <name evidence="4" type="ORF">g.3294</name>
</gene>
<name>A0A1E1W021_PECGO</name>
<feature type="non-terminal residue" evidence="4">
    <location>
        <position position="297"/>
    </location>
</feature>
<dbReference type="GO" id="GO:0008270">
    <property type="term" value="F:zinc ion binding"/>
    <property type="evidence" value="ECO:0007669"/>
    <property type="project" value="UniProtKB-KW"/>
</dbReference>
<keyword evidence="1" id="KW-0863">Zinc-finger</keyword>
<reference evidence="4" key="1">
    <citation type="submission" date="2015-09" db="EMBL/GenBank/DDBJ databases">
        <title>De novo assembly of Pectinophora gossypiella (Pink Bollworm) gut transcriptome.</title>
        <authorList>
            <person name="Tassone E.E."/>
        </authorList>
    </citation>
    <scope>NUCLEOTIDE SEQUENCE</scope>
</reference>
<dbReference type="Gene3D" id="4.10.60.10">
    <property type="entry name" value="Zinc finger, CCHC-type"/>
    <property type="match status" value="1"/>
</dbReference>
<evidence type="ECO:0000256" key="2">
    <source>
        <dbReference type="SAM" id="MobiDB-lite"/>
    </source>
</evidence>
<proteinExistence type="predicted"/>
<dbReference type="AlphaFoldDB" id="A0A1E1W021"/>
<dbReference type="InterPro" id="IPR021109">
    <property type="entry name" value="Peptidase_aspartic_dom_sf"/>
</dbReference>
<feature type="non-terminal residue" evidence="4">
    <location>
        <position position="1"/>
    </location>
</feature>
<dbReference type="SUPFAM" id="SSF57756">
    <property type="entry name" value="Retrovirus zinc finger-like domains"/>
    <property type="match status" value="1"/>
</dbReference>
<feature type="domain" description="CCHC-type" evidence="3">
    <location>
        <begin position="46"/>
        <end position="61"/>
    </location>
</feature>
<sequence>AGRMAALVNKSRAPRRSQPSAQRVNCAACGATNHGYSQCRYREFVCSKCQRTGHLRRVCPERQGTPAGTSSTARGRASRGDVNFGVAGRESSEEDGGEDIEANLNLLSLNNYRAVSLPICIDSTVISMEIDTGTAISCINTGTYNQYFSHLPIESDNTILRFYDGTKIKPIGIIRPKVRYHGCEKCLELFIIRGGTTSLIGRQWLAELGINIPKFVNNECVGTSTNVNNVYVDNDIRNLLNRYKELFSGGLGRYMGGKATLRVRKDAAPVFHRARPVPYALRERIDAELDGMLAAGV</sequence>
<dbReference type="SMART" id="SM00343">
    <property type="entry name" value="ZnF_C2HC"/>
    <property type="match status" value="2"/>
</dbReference>
<evidence type="ECO:0000259" key="3">
    <source>
        <dbReference type="PROSITE" id="PS50158"/>
    </source>
</evidence>
<keyword evidence="1" id="KW-0479">Metal-binding</keyword>
<feature type="region of interest" description="Disordered" evidence="2">
    <location>
        <begin position="60"/>
        <end position="96"/>
    </location>
</feature>
<dbReference type="InterPro" id="IPR036875">
    <property type="entry name" value="Znf_CCHC_sf"/>
</dbReference>
<dbReference type="EMBL" id="GDQN01010775">
    <property type="protein sequence ID" value="JAT80279.1"/>
    <property type="molecule type" value="Transcribed_RNA"/>
</dbReference>
<dbReference type="InterPro" id="IPR001878">
    <property type="entry name" value="Znf_CCHC"/>
</dbReference>
<dbReference type="OrthoDB" id="6496131at2759"/>
<dbReference type="Gene3D" id="2.40.70.10">
    <property type="entry name" value="Acid Proteases"/>
    <property type="match status" value="1"/>
</dbReference>